<feature type="compositionally biased region" description="Low complexity" evidence="1">
    <location>
        <begin position="183"/>
        <end position="197"/>
    </location>
</feature>
<feature type="domain" description="CRIB" evidence="2">
    <location>
        <begin position="102"/>
        <end position="115"/>
    </location>
</feature>
<dbReference type="AlphaFoldDB" id="A0A8T0S497"/>
<evidence type="ECO:0000313" key="3">
    <source>
        <dbReference type="EMBL" id="KAG2593842.1"/>
    </source>
</evidence>
<dbReference type="PANTHER" id="PTHR46931">
    <property type="entry name" value="CRIB DOMAIN-CONTAINING PROTEIN RIC2"/>
    <property type="match status" value="1"/>
</dbReference>
<dbReference type="EMBL" id="CM029046">
    <property type="protein sequence ID" value="KAG2593842.1"/>
    <property type="molecule type" value="Genomic_DNA"/>
</dbReference>
<dbReference type="Gene3D" id="3.90.810.10">
    <property type="entry name" value="CRIB domain"/>
    <property type="match status" value="1"/>
</dbReference>
<proteinExistence type="predicted"/>
<feature type="region of interest" description="Disordered" evidence="1">
    <location>
        <begin position="20"/>
        <end position="44"/>
    </location>
</feature>
<accession>A0A8T0S497</accession>
<keyword evidence="4" id="KW-1185">Reference proteome</keyword>
<dbReference type="InterPro" id="IPR000095">
    <property type="entry name" value="CRIB_dom"/>
</dbReference>
<organism evidence="3 4">
    <name type="scientific">Panicum virgatum</name>
    <name type="common">Blackwell switchgrass</name>
    <dbReference type="NCBI Taxonomy" id="38727"/>
    <lineage>
        <taxon>Eukaryota</taxon>
        <taxon>Viridiplantae</taxon>
        <taxon>Streptophyta</taxon>
        <taxon>Embryophyta</taxon>
        <taxon>Tracheophyta</taxon>
        <taxon>Spermatophyta</taxon>
        <taxon>Magnoliopsida</taxon>
        <taxon>Liliopsida</taxon>
        <taxon>Poales</taxon>
        <taxon>Poaceae</taxon>
        <taxon>PACMAD clade</taxon>
        <taxon>Panicoideae</taxon>
        <taxon>Panicodae</taxon>
        <taxon>Paniceae</taxon>
        <taxon>Panicinae</taxon>
        <taxon>Panicum</taxon>
        <taxon>Panicum sect. Hiantes</taxon>
    </lineage>
</organism>
<dbReference type="PANTHER" id="PTHR46931:SF14">
    <property type="entry name" value="CRIB DOMAIN-CONTAINING PROTEIN RIC2"/>
    <property type="match status" value="1"/>
</dbReference>
<dbReference type="Pfam" id="PF00786">
    <property type="entry name" value="PBD"/>
    <property type="match status" value="1"/>
</dbReference>
<feature type="compositionally biased region" description="Low complexity" evidence="1">
    <location>
        <begin position="140"/>
        <end position="165"/>
    </location>
</feature>
<dbReference type="Proteomes" id="UP000823388">
    <property type="component" value="Chromosome 5N"/>
</dbReference>
<dbReference type="InterPro" id="IPR044509">
    <property type="entry name" value="RIC2/4"/>
</dbReference>
<reference evidence="3" key="1">
    <citation type="submission" date="2020-05" db="EMBL/GenBank/DDBJ databases">
        <title>WGS assembly of Panicum virgatum.</title>
        <authorList>
            <person name="Lovell J.T."/>
            <person name="Jenkins J."/>
            <person name="Shu S."/>
            <person name="Juenger T.E."/>
            <person name="Schmutz J."/>
        </authorList>
    </citation>
    <scope>NUCLEOTIDE SEQUENCE</scope>
    <source>
        <strain evidence="3">AP13</strain>
    </source>
</reference>
<dbReference type="CDD" id="cd00132">
    <property type="entry name" value="CRIB"/>
    <property type="match status" value="1"/>
</dbReference>
<feature type="compositionally biased region" description="Polar residues" evidence="1">
    <location>
        <begin position="119"/>
        <end position="128"/>
    </location>
</feature>
<name>A0A8T0S497_PANVG</name>
<evidence type="ECO:0000256" key="1">
    <source>
        <dbReference type="SAM" id="MobiDB-lite"/>
    </source>
</evidence>
<dbReference type="OrthoDB" id="678664at2759"/>
<sequence length="203" mass="21442">MSREHQQPPRRFIAIPFSSGCRSHSSVDVVDTSRHAGKKPHPQGIEFGVVPGGASARPTAAAAAGKGESLVARLLRGFKNLSQIFAVYDEDDEEEEEREMVIGLPTDVKHVAHIGWDGSTSTTTSLRSWNRAAPPPPPASSSSSSASASASTSAAAPPQQQHQPPEQYPLPLPALDMRQFELAMAAQAAATSAGTSGPHRHHS</sequence>
<evidence type="ECO:0000313" key="4">
    <source>
        <dbReference type="Proteomes" id="UP000823388"/>
    </source>
</evidence>
<evidence type="ECO:0000259" key="2">
    <source>
        <dbReference type="PROSITE" id="PS50108"/>
    </source>
</evidence>
<feature type="region of interest" description="Disordered" evidence="1">
    <location>
        <begin position="119"/>
        <end position="203"/>
    </location>
</feature>
<comment type="caution">
    <text evidence="3">The sequence shown here is derived from an EMBL/GenBank/DDBJ whole genome shotgun (WGS) entry which is preliminary data.</text>
</comment>
<protein>
    <recommendedName>
        <fullName evidence="2">CRIB domain-containing protein</fullName>
    </recommendedName>
</protein>
<dbReference type="PROSITE" id="PS50108">
    <property type="entry name" value="CRIB"/>
    <property type="match status" value="1"/>
</dbReference>
<dbReference type="InterPro" id="IPR036936">
    <property type="entry name" value="CRIB_dom_sf"/>
</dbReference>
<dbReference type="SMART" id="SM00285">
    <property type="entry name" value="PBD"/>
    <property type="match status" value="1"/>
</dbReference>
<gene>
    <name evidence="3" type="ORF">PVAP13_5NG012654</name>
</gene>